<feature type="compositionally biased region" description="Basic and acidic residues" evidence="2">
    <location>
        <begin position="152"/>
        <end position="177"/>
    </location>
</feature>
<dbReference type="InterPro" id="IPR039123">
    <property type="entry name" value="PPTC7"/>
</dbReference>
<evidence type="ECO:0000313" key="4">
    <source>
        <dbReference type="EMBL" id="GMN59003.1"/>
    </source>
</evidence>
<sequence>MAKIWRNPLRASLPPSFHTLFVPSRILFFSQPSHHNNNELRSCAPKMRSSKRPSSEFDSGSTSSSSDFVILSTSERSDGSIVFRFGHAKDGETTVASADVVKADNAATDGSITEHGKQSDESMGPDSSLEQVKSHSKRRGRRQSAQVNREVSSVRDGDNNEQFHYRAEPDAAEDQVKSRTKRRGRRNSAKLTKEATSVLDRERGEEDSVIDSTSELSESVEEAALDTKISDLSRSEVSTGEVSLDYAIDVVETRNTGSEVDVVPNEEIRNDVEENSASIGENGVLDVADNFAPRASSEESSHAEVASLTTSCEDNGDLVGVTNASTMIQAETSLCQEIHTITSDADVESDKTGTAIALGYNVSSESSEEERASKTNRSNAAGVSISEVVEFHSIKETPSREETSTAGFVLSFGAASLPHPSKGVADGVGQWSLEGSSAALYARELMDNCERIVADFKGIQMKEPEEVLIRSVAEAQSPGSSTILVAHFDGQDILVQFDILEMVKPKDAFEKPCVEVHDDNVTFHGANIGDSGFIIVRNGAVFEKSSPMVHEFNFPVHIERGDDPSKLIEGYKIDLDEGDVIVIATDGLFDNLYEHEIASIVSKTLEAGFKPQVLALFVCVTMYLFQDTAKFLAKRAQEVAPSSSLRSPFADAAQAAGYVGYAGGKLDDVVVIVSLVQKKSIL</sequence>
<keyword evidence="1" id="KW-0464">Manganese</keyword>
<feature type="region of interest" description="Disordered" evidence="2">
    <location>
        <begin position="109"/>
        <end position="216"/>
    </location>
</feature>
<evidence type="ECO:0000259" key="3">
    <source>
        <dbReference type="PROSITE" id="PS51746"/>
    </source>
</evidence>
<accession>A0AA88DPG3</accession>
<keyword evidence="5" id="KW-1185">Reference proteome</keyword>
<comment type="cofactor">
    <cofactor evidence="1">
        <name>Mn(2+)</name>
        <dbReference type="ChEBI" id="CHEBI:29035"/>
    </cofactor>
</comment>
<comment type="similarity">
    <text evidence="1">Belongs to the PP2C family.</text>
</comment>
<evidence type="ECO:0000313" key="5">
    <source>
        <dbReference type="Proteomes" id="UP001187192"/>
    </source>
</evidence>
<keyword evidence="1" id="KW-0904">Protein phosphatase</keyword>
<dbReference type="InterPro" id="IPR001932">
    <property type="entry name" value="PPM-type_phosphatase-like_dom"/>
</dbReference>
<feature type="compositionally biased region" description="Basic residues" evidence="2">
    <location>
        <begin position="178"/>
        <end position="188"/>
    </location>
</feature>
<dbReference type="PROSITE" id="PS51746">
    <property type="entry name" value="PPM_2"/>
    <property type="match status" value="1"/>
</dbReference>
<comment type="catalytic activity">
    <reaction evidence="1">
        <text>O-phospho-L-threonyl-[protein] + H2O = L-threonyl-[protein] + phosphate</text>
        <dbReference type="Rhea" id="RHEA:47004"/>
        <dbReference type="Rhea" id="RHEA-COMP:11060"/>
        <dbReference type="Rhea" id="RHEA-COMP:11605"/>
        <dbReference type="ChEBI" id="CHEBI:15377"/>
        <dbReference type="ChEBI" id="CHEBI:30013"/>
        <dbReference type="ChEBI" id="CHEBI:43474"/>
        <dbReference type="ChEBI" id="CHEBI:61977"/>
        <dbReference type="EC" id="3.1.3.16"/>
    </reaction>
</comment>
<dbReference type="GO" id="GO:0046872">
    <property type="term" value="F:metal ion binding"/>
    <property type="evidence" value="ECO:0007669"/>
    <property type="project" value="UniProtKB-UniRule"/>
</dbReference>
<dbReference type="PANTHER" id="PTHR12320:SF1">
    <property type="entry name" value="PROTEIN PHOSPHATASE PTC7 HOMOLOG"/>
    <property type="match status" value="1"/>
</dbReference>
<comment type="cofactor">
    <cofactor evidence="1">
        <name>Mg(2+)</name>
        <dbReference type="ChEBI" id="CHEBI:18420"/>
    </cofactor>
</comment>
<dbReference type="EC" id="3.1.3.16" evidence="1"/>
<gene>
    <name evidence="4" type="ORF">TIFTF001_028092</name>
</gene>
<dbReference type="GO" id="GO:0004722">
    <property type="term" value="F:protein serine/threonine phosphatase activity"/>
    <property type="evidence" value="ECO:0007669"/>
    <property type="project" value="UniProtKB-EC"/>
</dbReference>
<evidence type="ECO:0000256" key="2">
    <source>
        <dbReference type="SAM" id="MobiDB-lite"/>
    </source>
</evidence>
<dbReference type="AlphaFoldDB" id="A0AA88DPG3"/>
<dbReference type="Gene3D" id="3.60.40.10">
    <property type="entry name" value="PPM-type phosphatase domain"/>
    <property type="match status" value="1"/>
</dbReference>
<proteinExistence type="inferred from homology"/>
<comment type="caution">
    <text evidence="4">The sequence shown here is derived from an EMBL/GenBank/DDBJ whole genome shotgun (WGS) entry which is preliminary data.</text>
</comment>
<organism evidence="4 5">
    <name type="scientific">Ficus carica</name>
    <name type="common">Common fig</name>
    <dbReference type="NCBI Taxonomy" id="3494"/>
    <lineage>
        <taxon>Eukaryota</taxon>
        <taxon>Viridiplantae</taxon>
        <taxon>Streptophyta</taxon>
        <taxon>Embryophyta</taxon>
        <taxon>Tracheophyta</taxon>
        <taxon>Spermatophyta</taxon>
        <taxon>Magnoliopsida</taxon>
        <taxon>eudicotyledons</taxon>
        <taxon>Gunneridae</taxon>
        <taxon>Pentapetalae</taxon>
        <taxon>rosids</taxon>
        <taxon>fabids</taxon>
        <taxon>Rosales</taxon>
        <taxon>Moraceae</taxon>
        <taxon>Ficeae</taxon>
        <taxon>Ficus</taxon>
    </lineage>
</organism>
<protein>
    <recommendedName>
        <fullName evidence="1">Protein phosphatase</fullName>
        <ecNumber evidence="1">3.1.3.16</ecNumber>
    </recommendedName>
</protein>
<name>A0AA88DPG3_FICCA</name>
<dbReference type="Proteomes" id="UP001187192">
    <property type="component" value="Unassembled WGS sequence"/>
</dbReference>
<feature type="region of interest" description="Disordered" evidence="2">
    <location>
        <begin position="37"/>
        <end position="66"/>
    </location>
</feature>
<dbReference type="SUPFAM" id="SSF81606">
    <property type="entry name" value="PP2C-like"/>
    <property type="match status" value="1"/>
</dbReference>
<dbReference type="GO" id="GO:0009507">
    <property type="term" value="C:chloroplast"/>
    <property type="evidence" value="ECO:0007669"/>
    <property type="project" value="TreeGrafter"/>
</dbReference>
<evidence type="ECO:0000256" key="1">
    <source>
        <dbReference type="RuleBase" id="RU366020"/>
    </source>
</evidence>
<keyword evidence="1" id="KW-0479">Metal-binding</keyword>
<feature type="domain" description="PPM-type phosphatase" evidence="3">
    <location>
        <begin position="411"/>
        <end position="676"/>
    </location>
</feature>
<keyword evidence="1" id="KW-0378">Hydrolase</keyword>
<feature type="compositionally biased region" description="Low complexity" evidence="2">
    <location>
        <begin position="56"/>
        <end position="66"/>
    </location>
</feature>
<dbReference type="SMART" id="SM00332">
    <property type="entry name" value="PP2Cc"/>
    <property type="match status" value="1"/>
</dbReference>
<dbReference type="PANTHER" id="PTHR12320">
    <property type="entry name" value="PROTEIN PHOSPHATASE 2C"/>
    <property type="match status" value="1"/>
</dbReference>
<comment type="catalytic activity">
    <reaction evidence="1">
        <text>O-phospho-L-seryl-[protein] + H2O = L-seryl-[protein] + phosphate</text>
        <dbReference type="Rhea" id="RHEA:20629"/>
        <dbReference type="Rhea" id="RHEA-COMP:9863"/>
        <dbReference type="Rhea" id="RHEA-COMP:11604"/>
        <dbReference type="ChEBI" id="CHEBI:15377"/>
        <dbReference type="ChEBI" id="CHEBI:29999"/>
        <dbReference type="ChEBI" id="CHEBI:43474"/>
        <dbReference type="ChEBI" id="CHEBI:83421"/>
        <dbReference type="EC" id="3.1.3.16"/>
    </reaction>
</comment>
<reference evidence="4" key="1">
    <citation type="submission" date="2023-07" db="EMBL/GenBank/DDBJ databases">
        <title>draft genome sequence of fig (Ficus carica).</title>
        <authorList>
            <person name="Takahashi T."/>
            <person name="Nishimura K."/>
        </authorList>
    </citation>
    <scope>NUCLEOTIDE SEQUENCE</scope>
</reference>
<dbReference type="InterPro" id="IPR036457">
    <property type="entry name" value="PPM-type-like_dom_sf"/>
</dbReference>
<keyword evidence="1" id="KW-0460">Magnesium</keyword>
<dbReference type="EMBL" id="BTGU01000083">
    <property type="protein sequence ID" value="GMN59003.1"/>
    <property type="molecule type" value="Genomic_DNA"/>
</dbReference>